<evidence type="ECO:0000313" key="3">
    <source>
        <dbReference type="Proteomes" id="UP000198623"/>
    </source>
</evidence>
<dbReference type="InterPro" id="IPR001128">
    <property type="entry name" value="Cyt_P450"/>
</dbReference>
<dbReference type="STRING" id="1045558.SAMN05216175_11398"/>
<dbReference type="Pfam" id="PF00067">
    <property type="entry name" value="p450"/>
    <property type="match status" value="1"/>
</dbReference>
<accession>A0A1I2ULN2</accession>
<name>A0A1I2ULN2_9GAMM</name>
<evidence type="ECO:0008006" key="4">
    <source>
        <dbReference type="Google" id="ProtNLM"/>
    </source>
</evidence>
<dbReference type="OrthoDB" id="4258484at2"/>
<dbReference type="PANTHER" id="PTHR46696:SF6">
    <property type="entry name" value="P450, PUTATIVE (EUROFUNG)-RELATED"/>
    <property type="match status" value="1"/>
</dbReference>
<dbReference type="RefSeq" id="WP_090729467.1">
    <property type="nucleotide sequence ID" value="NZ_FOOU01000013.1"/>
</dbReference>
<dbReference type="GO" id="GO:0020037">
    <property type="term" value="F:heme binding"/>
    <property type="evidence" value="ECO:0007669"/>
    <property type="project" value="InterPro"/>
</dbReference>
<dbReference type="EMBL" id="FOOU01000013">
    <property type="protein sequence ID" value="SFG78062.1"/>
    <property type="molecule type" value="Genomic_DNA"/>
</dbReference>
<evidence type="ECO:0000256" key="1">
    <source>
        <dbReference type="ARBA" id="ARBA00010617"/>
    </source>
</evidence>
<dbReference type="GO" id="GO:0016705">
    <property type="term" value="F:oxidoreductase activity, acting on paired donors, with incorporation or reduction of molecular oxygen"/>
    <property type="evidence" value="ECO:0007669"/>
    <property type="project" value="InterPro"/>
</dbReference>
<dbReference type="Proteomes" id="UP000198623">
    <property type="component" value="Unassembled WGS sequence"/>
</dbReference>
<dbReference type="GO" id="GO:0004497">
    <property type="term" value="F:monooxygenase activity"/>
    <property type="evidence" value="ECO:0007669"/>
    <property type="project" value="InterPro"/>
</dbReference>
<dbReference type="PANTHER" id="PTHR46696">
    <property type="entry name" value="P450, PUTATIVE (EUROFUNG)-RELATED"/>
    <property type="match status" value="1"/>
</dbReference>
<dbReference type="Gene3D" id="1.10.630.10">
    <property type="entry name" value="Cytochrome P450"/>
    <property type="match status" value="1"/>
</dbReference>
<dbReference type="InterPro" id="IPR002397">
    <property type="entry name" value="Cyt_P450_B"/>
</dbReference>
<dbReference type="InterPro" id="IPR036396">
    <property type="entry name" value="Cyt_P450_sf"/>
</dbReference>
<dbReference type="CDD" id="cd11079">
    <property type="entry name" value="Cyp_unk"/>
    <property type="match status" value="1"/>
</dbReference>
<keyword evidence="3" id="KW-1185">Reference proteome</keyword>
<evidence type="ECO:0000313" key="2">
    <source>
        <dbReference type="EMBL" id="SFG78062.1"/>
    </source>
</evidence>
<proteinExistence type="inferred from homology"/>
<protein>
    <recommendedName>
        <fullName evidence="4">Cytochrome P450</fullName>
    </recommendedName>
</protein>
<dbReference type="PRINTS" id="PR00359">
    <property type="entry name" value="BP450"/>
</dbReference>
<reference evidence="3" key="1">
    <citation type="submission" date="2016-10" db="EMBL/GenBank/DDBJ databases">
        <authorList>
            <person name="Varghese N."/>
            <person name="Submissions S."/>
        </authorList>
    </citation>
    <scope>NUCLEOTIDE SEQUENCE [LARGE SCALE GENOMIC DNA]</scope>
    <source>
        <strain evidence="3">CGMCC 1.10971</strain>
    </source>
</reference>
<dbReference type="GO" id="GO:0005506">
    <property type="term" value="F:iron ion binding"/>
    <property type="evidence" value="ECO:0007669"/>
    <property type="project" value="InterPro"/>
</dbReference>
<comment type="similarity">
    <text evidence="1">Belongs to the cytochrome P450 family.</text>
</comment>
<dbReference type="AlphaFoldDB" id="A0A1I2ULN2"/>
<sequence>MTDHMPEDLSAVGRDLRAYTDELRPQHPVVKNESGEWVLLRHADVVAAALDHERFSSNVSHYLQVPNGLDGDEHTHYREIIERHLSPDALEPFIPVFTRIATDLVAQLPRGKVLDAVSDIGAVFAVRAQCEWLGWPAELEPRLLAWMARNHSATRSGDRARMANVAEQFDEIIRSVVQPRRALAGNAPDDVTTRLCKEEIYGRLLTDAELVSILRNWTGGDLNSIALCIGVILAHIAENPRLIEQLRESGDCEVDAFIDEVLRLDDPFVSNRRITTCPVRIGDQDIPSGAMVKLNWTSANRDEAVFEKNKFDAKENAAKNLVYGIGKHVCPGRLLATLELRIALQALIVGVQAVELAPDQQAEREVAPVGGFHKLPIVLT</sequence>
<organism evidence="2 3">
    <name type="scientific">Neptunomonas qingdaonensis</name>
    <dbReference type="NCBI Taxonomy" id="1045558"/>
    <lineage>
        <taxon>Bacteria</taxon>
        <taxon>Pseudomonadati</taxon>
        <taxon>Pseudomonadota</taxon>
        <taxon>Gammaproteobacteria</taxon>
        <taxon>Oceanospirillales</taxon>
        <taxon>Oceanospirillaceae</taxon>
        <taxon>Neptunomonas</taxon>
    </lineage>
</organism>
<dbReference type="SUPFAM" id="SSF48264">
    <property type="entry name" value="Cytochrome P450"/>
    <property type="match status" value="1"/>
</dbReference>
<gene>
    <name evidence="2" type="ORF">SAMN05216175_11398</name>
</gene>